<name>A0A9P4QTY9_9PLEO</name>
<dbReference type="PANTHER" id="PTHR40619:SF3">
    <property type="entry name" value="FUNGAL STAND N-TERMINAL GOODBYE DOMAIN-CONTAINING PROTEIN"/>
    <property type="match status" value="1"/>
</dbReference>
<sequence length="560" mass="62383">MDLNLVDDFLLANQAGRFSDALANPPLDVLQKAQALYISHQGRLPSPAPPEPLQPSENLRSYVAEFSQNMNAFLEKANDKDATNAFNSTSWENLQHEADQAMQALDAHNIRRCNWRNPFEVADNFGGYVARRMEFLLALMPSGEYTSILTGALGLAYNTATRKKEIREKILETLDSLSNTINHTVSEIRLYSGDAELRDQSEQLYMGILDFVRHCTTYLNKSSAAQSFKAFFQHSRYGRKLDDSVENIKTRAAIFENCVSVCFQRRVQDMHDDVKSLRHPLVGIYFLLAGILPMASPAISTQQLRQLLSNGTDSSAENLKSFFKTDIQRALGFTLSQFNQEQIGLLMSDNRFTTWLRSLESQLIVVQDESSLQDNSALSVLSYTCALMSEMLSSPGMLPLHFFCGLHSAAGDPMEGSKGLLRSLALQLCLIFGDCNLPTSVDPNRLVQGLMMNDLATICTVFSILVQNVPTGVIYCLIDGASWYNTEARNDDMKVAMLCLENLVAQVQTVARGLVLKVMVTNPTLRQRNSWGVQALDFYLEQSLLAGGHRGHQIGWSTTG</sequence>
<dbReference type="OrthoDB" id="5419927at2759"/>
<dbReference type="EMBL" id="ML996155">
    <property type="protein sequence ID" value="KAF2733833.1"/>
    <property type="molecule type" value="Genomic_DNA"/>
</dbReference>
<feature type="domain" description="DUF7708" evidence="1">
    <location>
        <begin position="142"/>
        <end position="253"/>
    </location>
</feature>
<organism evidence="2 3">
    <name type="scientific">Polyplosphaeria fusca</name>
    <dbReference type="NCBI Taxonomy" id="682080"/>
    <lineage>
        <taxon>Eukaryota</taxon>
        <taxon>Fungi</taxon>
        <taxon>Dikarya</taxon>
        <taxon>Ascomycota</taxon>
        <taxon>Pezizomycotina</taxon>
        <taxon>Dothideomycetes</taxon>
        <taxon>Pleosporomycetidae</taxon>
        <taxon>Pleosporales</taxon>
        <taxon>Tetraplosphaeriaceae</taxon>
        <taxon>Polyplosphaeria</taxon>
    </lineage>
</organism>
<proteinExistence type="predicted"/>
<evidence type="ECO:0000313" key="3">
    <source>
        <dbReference type="Proteomes" id="UP000799444"/>
    </source>
</evidence>
<protein>
    <recommendedName>
        <fullName evidence="1">DUF7708 domain-containing protein</fullName>
    </recommendedName>
</protein>
<dbReference type="InterPro" id="IPR056125">
    <property type="entry name" value="DUF7708"/>
</dbReference>
<keyword evidence="3" id="KW-1185">Reference proteome</keyword>
<comment type="caution">
    <text evidence="2">The sequence shown here is derived from an EMBL/GenBank/DDBJ whole genome shotgun (WGS) entry which is preliminary data.</text>
</comment>
<accession>A0A9P4QTY9</accession>
<dbReference type="PANTHER" id="PTHR40619">
    <property type="entry name" value="FUNGAL STAND N-TERMINAL GOODBYE DOMAIN-CONTAINING PROTEIN"/>
    <property type="match status" value="1"/>
</dbReference>
<evidence type="ECO:0000259" key="1">
    <source>
        <dbReference type="Pfam" id="PF24809"/>
    </source>
</evidence>
<dbReference type="Proteomes" id="UP000799444">
    <property type="component" value="Unassembled WGS sequence"/>
</dbReference>
<dbReference type="Pfam" id="PF24809">
    <property type="entry name" value="DUF7708"/>
    <property type="match status" value="1"/>
</dbReference>
<gene>
    <name evidence="2" type="ORF">EJ04DRAFT_494420</name>
</gene>
<evidence type="ECO:0000313" key="2">
    <source>
        <dbReference type="EMBL" id="KAF2733833.1"/>
    </source>
</evidence>
<dbReference type="AlphaFoldDB" id="A0A9P4QTY9"/>
<reference evidence="2" key="1">
    <citation type="journal article" date="2020" name="Stud. Mycol.">
        <title>101 Dothideomycetes genomes: a test case for predicting lifestyles and emergence of pathogens.</title>
        <authorList>
            <person name="Haridas S."/>
            <person name="Albert R."/>
            <person name="Binder M."/>
            <person name="Bloem J."/>
            <person name="Labutti K."/>
            <person name="Salamov A."/>
            <person name="Andreopoulos B."/>
            <person name="Baker S."/>
            <person name="Barry K."/>
            <person name="Bills G."/>
            <person name="Bluhm B."/>
            <person name="Cannon C."/>
            <person name="Castanera R."/>
            <person name="Culley D."/>
            <person name="Daum C."/>
            <person name="Ezra D."/>
            <person name="Gonzalez J."/>
            <person name="Henrissat B."/>
            <person name="Kuo A."/>
            <person name="Liang C."/>
            <person name="Lipzen A."/>
            <person name="Lutzoni F."/>
            <person name="Magnuson J."/>
            <person name="Mondo S."/>
            <person name="Nolan M."/>
            <person name="Ohm R."/>
            <person name="Pangilinan J."/>
            <person name="Park H.-J."/>
            <person name="Ramirez L."/>
            <person name="Alfaro M."/>
            <person name="Sun H."/>
            <person name="Tritt A."/>
            <person name="Yoshinaga Y."/>
            <person name="Zwiers L.-H."/>
            <person name="Turgeon B."/>
            <person name="Goodwin S."/>
            <person name="Spatafora J."/>
            <person name="Crous P."/>
            <person name="Grigoriev I."/>
        </authorList>
    </citation>
    <scope>NUCLEOTIDE SEQUENCE</scope>
    <source>
        <strain evidence="2">CBS 125425</strain>
    </source>
</reference>